<reference evidence="2" key="1">
    <citation type="submission" date="2016-10" db="EMBL/GenBank/DDBJ databases">
        <authorList>
            <person name="Varghese N."/>
            <person name="Submissions S."/>
        </authorList>
    </citation>
    <scope>NUCLEOTIDE SEQUENCE [LARGE SCALE GENOMIC DNA]</scope>
    <source>
        <strain evidence="2">DSM 26471</strain>
    </source>
</reference>
<protein>
    <submittedName>
        <fullName evidence="1">Uncharacterized protein</fullName>
    </submittedName>
</protein>
<dbReference type="RefSeq" id="WP_090059880.1">
    <property type="nucleotide sequence ID" value="NZ_FORH01000002.1"/>
</dbReference>
<proteinExistence type="predicted"/>
<keyword evidence="2" id="KW-1185">Reference proteome</keyword>
<dbReference type="Proteomes" id="UP000199630">
    <property type="component" value="Unassembled WGS sequence"/>
</dbReference>
<dbReference type="EMBL" id="FORH01000002">
    <property type="protein sequence ID" value="SFJ20214.1"/>
    <property type="molecule type" value="Genomic_DNA"/>
</dbReference>
<evidence type="ECO:0000313" key="2">
    <source>
        <dbReference type="Proteomes" id="UP000199630"/>
    </source>
</evidence>
<gene>
    <name evidence="1" type="ORF">SAMN04487991_1660</name>
</gene>
<organism evidence="1 2">
    <name type="scientific">Celeribacter neptunius</name>
    <dbReference type="NCBI Taxonomy" id="588602"/>
    <lineage>
        <taxon>Bacteria</taxon>
        <taxon>Pseudomonadati</taxon>
        <taxon>Pseudomonadota</taxon>
        <taxon>Alphaproteobacteria</taxon>
        <taxon>Rhodobacterales</taxon>
        <taxon>Roseobacteraceae</taxon>
        <taxon>Celeribacter</taxon>
    </lineage>
</organism>
<name>A0A1I3PEX7_9RHOB</name>
<evidence type="ECO:0000313" key="1">
    <source>
        <dbReference type="EMBL" id="SFJ20214.1"/>
    </source>
</evidence>
<sequence length="113" mass="13147">MDIDQAVKKIGNGNKSYPYTSTETLVLGSFMTAHGEDYTSTKLEGWSLQKNHPQIAAIPPNFRSDAAYIYRLHRDHKDELLEALRISHLCDYYTPHPTMMRRAYREWASQQTR</sequence>
<dbReference type="AlphaFoldDB" id="A0A1I3PEX7"/>
<accession>A0A1I3PEX7</accession>